<feature type="non-terminal residue" evidence="1">
    <location>
        <position position="84"/>
    </location>
</feature>
<gene>
    <name evidence="1" type="ORF">BN2614_LOCUS1</name>
</gene>
<sequence length="84" mass="9656">MTCQKFCVALLHWEFIYLTTALNLAYPITPWRFKLSCMPPNTTYDFLLPTGISKNTSNLNEHYEAVVKAKLNLSTTYFSNLSSK</sequence>
<proteinExistence type="predicted"/>
<protein>
    <submittedName>
        <fullName evidence="1">Uncharacterized protein</fullName>
    </submittedName>
</protein>
<reference evidence="1 2" key="1">
    <citation type="submission" date="2018-10" db="EMBL/GenBank/DDBJ databases">
        <authorList>
            <person name="Ekblom R."/>
            <person name="Jareborg N."/>
        </authorList>
    </citation>
    <scope>NUCLEOTIDE SEQUENCE [LARGE SCALE GENOMIC DNA]</scope>
    <source>
        <tissue evidence="1">Muscle</tissue>
    </source>
</reference>
<organism evidence="1 2">
    <name type="scientific">Gulo gulo</name>
    <name type="common">Wolverine</name>
    <name type="synonym">Gluton</name>
    <dbReference type="NCBI Taxonomy" id="48420"/>
    <lineage>
        <taxon>Eukaryota</taxon>
        <taxon>Metazoa</taxon>
        <taxon>Chordata</taxon>
        <taxon>Craniata</taxon>
        <taxon>Vertebrata</taxon>
        <taxon>Euteleostomi</taxon>
        <taxon>Mammalia</taxon>
        <taxon>Eutheria</taxon>
        <taxon>Laurasiatheria</taxon>
        <taxon>Carnivora</taxon>
        <taxon>Caniformia</taxon>
        <taxon>Musteloidea</taxon>
        <taxon>Mustelidae</taxon>
        <taxon>Guloninae</taxon>
        <taxon>Gulo</taxon>
    </lineage>
</organism>
<dbReference type="EMBL" id="CYRY02016975">
    <property type="protein sequence ID" value="VCW91106.1"/>
    <property type="molecule type" value="Genomic_DNA"/>
</dbReference>
<dbReference type="AlphaFoldDB" id="A0A9X9LU46"/>
<dbReference type="Proteomes" id="UP000269945">
    <property type="component" value="Unassembled WGS sequence"/>
</dbReference>
<name>A0A9X9LU46_GULGU</name>
<evidence type="ECO:0000313" key="1">
    <source>
        <dbReference type="EMBL" id="VCW91106.1"/>
    </source>
</evidence>
<keyword evidence="2" id="KW-1185">Reference proteome</keyword>
<comment type="caution">
    <text evidence="1">The sequence shown here is derived from an EMBL/GenBank/DDBJ whole genome shotgun (WGS) entry which is preliminary data.</text>
</comment>
<accession>A0A9X9LU46</accession>
<evidence type="ECO:0000313" key="2">
    <source>
        <dbReference type="Proteomes" id="UP000269945"/>
    </source>
</evidence>